<dbReference type="GO" id="GO:0015627">
    <property type="term" value="C:type II protein secretion system complex"/>
    <property type="evidence" value="ECO:0007669"/>
    <property type="project" value="InterPro"/>
</dbReference>
<dbReference type="NCBIfam" id="TIGR02532">
    <property type="entry name" value="IV_pilin_GFxxxE"/>
    <property type="match status" value="1"/>
</dbReference>
<keyword evidence="1" id="KW-0488">Methylation</keyword>
<proteinExistence type="predicted"/>
<dbReference type="InterPro" id="IPR012902">
    <property type="entry name" value="N_methyl_site"/>
</dbReference>
<accession>A0A848AUM5</accession>
<dbReference type="Proteomes" id="UP000576225">
    <property type="component" value="Unassembled WGS sequence"/>
</dbReference>
<dbReference type="PANTHER" id="PTHR30093">
    <property type="entry name" value="GENERAL SECRETION PATHWAY PROTEIN G"/>
    <property type="match status" value="1"/>
</dbReference>
<dbReference type="Gene3D" id="3.30.700.10">
    <property type="entry name" value="Glycoprotein, Type 4 Pilin"/>
    <property type="match status" value="1"/>
</dbReference>
<dbReference type="InterPro" id="IPR045584">
    <property type="entry name" value="Pilin-like"/>
</dbReference>
<comment type="caution">
    <text evidence="3">The sequence shown here is derived from an EMBL/GenBank/DDBJ whole genome shotgun (WGS) entry which is preliminary data.</text>
</comment>
<organism evidence="3 4">
    <name type="scientific">Victivallis vadensis</name>
    <dbReference type="NCBI Taxonomy" id="172901"/>
    <lineage>
        <taxon>Bacteria</taxon>
        <taxon>Pseudomonadati</taxon>
        <taxon>Lentisphaerota</taxon>
        <taxon>Lentisphaeria</taxon>
        <taxon>Victivallales</taxon>
        <taxon>Victivallaceae</taxon>
        <taxon>Victivallis</taxon>
    </lineage>
</organism>
<reference evidence="3 4" key="1">
    <citation type="submission" date="2020-04" db="EMBL/GenBank/DDBJ databases">
        <authorList>
            <person name="Hitch T.C.A."/>
            <person name="Wylensek D."/>
            <person name="Clavel T."/>
        </authorList>
    </citation>
    <scope>NUCLEOTIDE SEQUENCE [LARGE SCALE GENOMIC DNA]</scope>
    <source>
        <strain evidence="3 4">COR2-253-APC-1A</strain>
    </source>
</reference>
<dbReference type="InterPro" id="IPR000983">
    <property type="entry name" value="Bac_GSPG_pilin"/>
</dbReference>
<sequence length="238" mass="25696">MQAPGAALRQFTLIELLVVIAIIAVLAAMLLPALNKARDKAQEVSCVNNIKQLLTKARMYMDDNGDAMFFYGYKNSVTWSMFLLNKYSAAYGGSGEVMTAKDKVAYCPKLGHSDPANIGSYTYGMVNPAANGAIPDKYKTVTGGETWLRLKGVRNASSFPLIGDAGRNLDSNASWSIKNASGNTGFALAHGNRGVLGYFDGHAASSTQYDFRDALRKVWGSEIDVYYIIPGAAARLVQ</sequence>
<evidence type="ECO:0000256" key="2">
    <source>
        <dbReference type="SAM" id="Phobius"/>
    </source>
</evidence>
<evidence type="ECO:0000256" key="1">
    <source>
        <dbReference type="ARBA" id="ARBA00022481"/>
    </source>
</evidence>
<name>A0A848AUM5_9BACT</name>
<gene>
    <name evidence="3" type="ORF">HF882_12650</name>
</gene>
<feature type="transmembrane region" description="Helical" evidence="2">
    <location>
        <begin position="12"/>
        <end position="34"/>
    </location>
</feature>
<dbReference type="EMBL" id="JABAEW010000024">
    <property type="protein sequence ID" value="NMD87434.1"/>
    <property type="molecule type" value="Genomic_DNA"/>
</dbReference>
<keyword evidence="2" id="KW-0472">Membrane</keyword>
<dbReference type="SUPFAM" id="SSF54523">
    <property type="entry name" value="Pili subunits"/>
    <property type="match status" value="1"/>
</dbReference>
<dbReference type="GO" id="GO:0015628">
    <property type="term" value="P:protein secretion by the type II secretion system"/>
    <property type="evidence" value="ECO:0007669"/>
    <property type="project" value="InterPro"/>
</dbReference>
<evidence type="ECO:0000313" key="4">
    <source>
        <dbReference type="Proteomes" id="UP000576225"/>
    </source>
</evidence>
<keyword evidence="2" id="KW-0812">Transmembrane</keyword>
<dbReference type="PANTHER" id="PTHR30093:SF2">
    <property type="entry name" value="TYPE II SECRETION SYSTEM PROTEIN H"/>
    <property type="match status" value="1"/>
</dbReference>
<evidence type="ECO:0000313" key="3">
    <source>
        <dbReference type="EMBL" id="NMD87434.1"/>
    </source>
</evidence>
<protein>
    <submittedName>
        <fullName evidence="3">Type II secretion system protein</fullName>
    </submittedName>
</protein>
<dbReference type="PRINTS" id="PR00813">
    <property type="entry name" value="BCTERIALGSPG"/>
</dbReference>
<keyword evidence="2" id="KW-1133">Transmembrane helix</keyword>
<dbReference type="AlphaFoldDB" id="A0A848AUM5"/>